<protein>
    <submittedName>
        <fullName evidence="1">Uncharacterized protein</fullName>
    </submittedName>
</protein>
<dbReference type="RefSeq" id="WP_308455264.1">
    <property type="nucleotide sequence ID" value="NZ_JAJEQR010000133.1"/>
</dbReference>
<evidence type="ECO:0000313" key="1">
    <source>
        <dbReference type="EMBL" id="MCC2232907.1"/>
    </source>
</evidence>
<dbReference type="EMBL" id="JAJEQR010000133">
    <property type="protein sequence ID" value="MCC2232907.1"/>
    <property type="molecule type" value="Genomic_DNA"/>
</dbReference>
<comment type="caution">
    <text evidence="1">The sequence shown here is derived from an EMBL/GenBank/DDBJ whole genome shotgun (WGS) entry which is preliminary data.</text>
</comment>
<reference evidence="1" key="1">
    <citation type="submission" date="2021-10" db="EMBL/GenBank/DDBJ databases">
        <title>Anaerobic single-cell dispensing facilitates the cultivation of human gut bacteria.</title>
        <authorList>
            <person name="Afrizal A."/>
        </authorList>
    </citation>
    <scope>NUCLEOTIDE SEQUENCE</scope>
    <source>
        <strain evidence="1">CLA-AA-H215</strain>
    </source>
</reference>
<accession>A0AAE3ECY7</accession>
<keyword evidence="2" id="KW-1185">Reference proteome</keyword>
<evidence type="ECO:0000313" key="2">
    <source>
        <dbReference type="Proteomes" id="UP001198182"/>
    </source>
</evidence>
<gene>
    <name evidence="1" type="ORF">LKD81_18355</name>
</gene>
<proteinExistence type="predicted"/>
<sequence length="297" mass="33743">MKYCRTVFLLFLLPFLCVILTSPFLRSMFFLSAWEQLQDMETFRNGNVLPIRVQIPGGWNTLEDDWFPLVSTFRADELFQEWSGEEGIELTILYNFPSFSTASNQDSGGCCSHLFDPASGYYNSFYGAYIVRRADGSPYGFTLPKSKGTDDKSSDIKVSDALPIINMKEAALLPYFDYQMLVFRGFGLSTDDFRFEWTVNDLNAPVSYLGIGGWTRIQAELTVSGASHCAVNDFRPYLPYGTPNDTAQPFSVTQMYGCLYGRYFPELQVTLFLYAVASDPDCVRRCDQYLLSRSRIS</sequence>
<dbReference type="AlphaFoldDB" id="A0AAE3ECY7"/>
<dbReference type="Proteomes" id="UP001198182">
    <property type="component" value="Unassembled WGS sequence"/>
</dbReference>
<organism evidence="1 2">
    <name type="scientific">Hominifimenecus microfluidus</name>
    <dbReference type="NCBI Taxonomy" id="2885348"/>
    <lineage>
        <taxon>Bacteria</taxon>
        <taxon>Bacillati</taxon>
        <taxon>Bacillota</taxon>
        <taxon>Clostridia</taxon>
        <taxon>Lachnospirales</taxon>
        <taxon>Lachnospiraceae</taxon>
        <taxon>Hominifimenecus</taxon>
    </lineage>
</organism>
<name>A0AAE3ECY7_9FIRM</name>